<gene>
    <name evidence="1" type="ORF">BFF78_11340</name>
</gene>
<organism evidence="1 2">
    <name type="scientific">Streptomyces fodineus</name>
    <dbReference type="NCBI Taxonomy" id="1904616"/>
    <lineage>
        <taxon>Bacteria</taxon>
        <taxon>Bacillati</taxon>
        <taxon>Actinomycetota</taxon>
        <taxon>Actinomycetes</taxon>
        <taxon>Kitasatosporales</taxon>
        <taxon>Streptomycetaceae</taxon>
        <taxon>Streptomyces</taxon>
    </lineage>
</organism>
<dbReference type="InterPro" id="IPR029063">
    <property type="entry name" value="SAM-dependent_MTases_sf"/>
</dbReference>
<name>A0A1D7Y7W6_9ACTN</name>
<dbReference type="SUPFAM" id="SSF53335">
    <property type="entry name" value="S-adenosyl-L-methionine-dependent methyltransferases"/>
    <property type="match status" value="1"/>
</dbReference>
<dbReference type="PANTHER" id="PTHR40036">
    <property type="entry name" value="MACROCIN O-METHYLTRANSFERASE"/>
    <property type="match status" value="1"/>
</dbReference>
<dbReference type="RefSeq" id="WP_069778204.1">
    <property type="nucleotide sequence ID" value="NZ_CP017248.1"/>
</dbReference>
<dbReference type="Pfam" id="PF13578">
    <property type="entry name" value="Methyltransf_24"/>
    <property type="match status" value="1"/>
</dbReference>
<dbReference type="EMBL" id="CP017248">
    <property type="protein sequence ID" value="AOR31560.1"/>
    <property type="molecule type" value="Genomic_DNA"/>
</dbReference>
<evidence type="ECO:0008006" key="3">
    <source>
        <dbReference type="Google" id="ProtNLM"/>
    </source>
</evidence>
<dbReference type="PANTHER" id="PTHR40036:SF1">
    <property type="entry name" value="MACROCIN O-METHYLTRANSFERASE"/>
    <property type="match status" value="1"/>
</dbReference>
<dbReference type="InterPro" id="IPR008884">
    <property type="entry name" value="TylF_MeTrfase"/>
</dbReference>
<dbReference type="Proteomes" id="UP000094960">
    <property type="component" value="Chromosome"/>
</dbReference>
<dbReference type="AlphaFoldDB" id="A0A1D7Y7W6"/>
<evidence type="ECO:0000313" key="2">
    <source>
        <dbReference type="Proteomes" id="UP000094960"/>
    </source>
</evidence>
<keyword evidence="2" id="KW-1185">Reference proteome</keyword>
<reference evidence="2" key="1">
    <citation type="submission" date="2016-09" db="EMBL/GenBank/DDBJ databases">
        <title>Streptomyces puniciscabiei strain:TW1S1 Genome sequencing and assembly.</title>
        <authorList>
            <person name="Kim M.-K."/>
            <person name="Kim S.B."/>
        </authorList>
    </citation>
    <scope>NUCLEOTIDE SEQUENCE [LARGE SCALE GENOMIC DNA]</scope>
    <source>
        <strain evidence="2">TW1S1</strain>
    </source>
</reference>
<sequence length="245" mass="26916">MGDNIADGLSPVLPELSGLLPDLRGMDIASLLTDYARMAKILSVMDAARFLEENFASAQNLGGRENLLRHACCSVAMDGDVLEFGVMGGQTLAILCDEFEDRPVHGFDSFRGLPEDWTHDSPSGTYSTGGQVPTDLPSNAKLHIGLFEDTLPTYLADSDAPVALLHIDSDLYSSARTALFGLAPRLRAGSLIVFDEFLNYPGWRRHEYRAFMEFVEAFDVEFRYFSFASSYLSVAVRLDSAPKVS</sequence>
<evidence type="ECO:0000313" key="1">
    <source>
        <dbReference type="EMBL" id="AOR31560.1"/>
    </source>
</evidence>
<dbReference type="KEGG" id="spun:BFF78_11340"/>
<dbReference type="Gene3D" id="3.40.50.150">
    <property type="entry name" value="Vaccinia Virus protein VP39"/>
    <property type="match status" value="1"/>
</dbReference>
<protein>
    <recommendedName>
        <fullName evidence="3">Methyltransferase</fullName>
    </recommendedName>
</protein>
<accession>A0A1D7Y7W6</accession>
<proteinExistence type="predicted"/>